<dbReference type="OrthoDB" id="240864at2"/>
<evidence type="ECO:0000313" key="1">
    <source>
        <dbReference type="EMBL" id="RUT65225.1"/>
    </source>
</evidence>
<dbReference type="Pfam" id="PF09615">
    <property type="entry name" value="Cas_Csy3"/>
    <property type="match status" value="1"/>
</dbReference>
<comment type="caution">
    <text evidence="1">The sequence shown here is derived from an EMBL/GenBank/DDBJ whole genome shotgun (WGS) entry which is preliminary data.</text>
</comment>
<proteinExistence type="predicted"/>
<dbReference type="NCBIfam" id="TIGR02566">
    <property type="entry name" value="cas_Csy3"/>
    <property type="match status" value="1"/>
</dbReference>
<sequence>MTGLRTIPSVLSFSKKLIPSDGFFSGTSQQPDFPVTPLNIQARTVRGTFAFRRTSCGTDKSKIFSPEIHEPNIQNMDCCMLGQDQDVLILMFSLKITGGLLFPEACNNEKFRQRYQAVMMDYLERESCRELAGQYAHNIACGRFLWRNLIGAEHINVVVDNLSTEKKQRWIFDAGKYSLRHFEQADSSVSDLGEHIAAALSCDEGALSLVITARVRTGKGQEVYPSCEFVVNKRKGGKSRILCNIDGTAGMHSQKIGNALRSVDTWYPAFSDLSAGAGVIAADPFGAVTHLGAVFRPPGSGQDFYTLFEKWVSGKRLAAHEENYVVAVLIRGGVFGSGG</sequence>
<dbReference type="AlphaFoldDB" id="A0A433ZSX3"/>
<reference evidence="1 2" key="1">
    <citation type="submission" date="2017-08" db="EMBL/GenBank/DDBJ databases">
        <title>Draft genome sequence of pheromone producing symbiont Morganella morganii, of the female New Zealand grass grub Costelytra giveni.</title>
        <authorList>
            <person name="Laugraud A."/>
            <person name="Young S.D."/>
            <person name="Hurst M.H."/>
        </authorList>
    </citation>
    <scope>NUCLEOTIDE SEQUENCE [LARGE SCALE GENOMIC DNA]</scope>
    <source>
        <strain evidence="1 2">MMsCG</strain>
    </source>
</reference>
<dbReference type="EMBL" id="NRQY01000001">
    <property type="protein sequence ID" value="RUT65225.1"/>
    <property type="molecule type" value="Genomic_DNA"/>
</dbReference>
<protein>
    <submittedName>
        <fullName evidence="1">Type I-F CRISPR-associated protein Csy3</fullName>
    </submittedName>
</protein>
<dbReference type="Proteomes" id="UP000286908">
    <property type="component" value="Unassembled WGS sequence"/>
</dbReference>
<gene>
    <name evidence="1" type="primary">csy3</name>
    <name evidence="1" type="ORF">CKG00_01535</name>
</gene>
<accession>A0A433ZSX3</accession>
<evidence type="ECO:0000313" key="2">
    <source>
        <dbReference type="Proteomes" id="UP000286908"/>
    </source>
</evidence>
<dbReference type="InterPro" id="IPR013399">
    <property type="entry name" value="CRISPR-assoc_prot_Csy3"/>
</dbReference>
<organism evidence="1 2">
    <name type="scientific">Morganella morganii</name>
    <name type="common">Proteus morganii</name>
    <dbReference type="NCBI Taxonomy" id="582"/>
    <lineage>
        <taxon>Bacteria</taxon>
        <taxon>Pseudomonadati</taxon>
        <taxon>Pseudomonadota</taxon>
        <taxon>Gammaproteobacteria</taxon>
        <taxon>Enterobacterales</taxon>
        <taxon>Morganellaceae</taxon>
        <taxon>Morganella</taxon>
    </lineage>
</organism>
<name>A0A433ZSX3_MORMO</name>